<dbReference type="Pfam" id="PF17763">
    <property type="entry name" value="Asparaginase_C"/>
    <property type="match status" value="1"/>
</dbReference>
<dbReference type="InterPro" id="IPR041725">
    <property type="entry name" value="L-asparaginase_I"/>
</dbReference>
<dbReference type="FunFam" id="3.40.50.1170:FF:000003">
    <property type="entry name" value="60 kDa lysophospholipase"/>
    <property type="match status" value="1"/>
</dbReference>
<dbReference type="PANTHER" id="PTHR11707">
    <property type="entry name" value="L-ASPARAGINASE"/>
    <property type="match status" value="1"/>
</dbReference>
<proteinExistence type="predicted"/>
<dbReference type="PIRSF" id="PIRSF001220">
    <property type="entry name" value="L-ASNase_gatD"/>
    <property type="match status" value="1"/>
</dbReference>
<accession>A0A433TD47</accession>
<dbReference type="STRING" id="188477.A0A433TD47"/>
<dbReference type="InterPro" id="IPR027475">
    <property type="entry name" value="Asparaginase/glutaminase_AS2"/>
</dbReference>
<dbReference type="OrthoDB" id="542841at2759"/>
<dbReference type="InterPro" id="IPR036152">
    <property type="entry name" value="Asp/glu_Ase-like_sf"/>
</dbReference>
<dbReference type="InterPro" id="IPR027474">
    <property type="entry name" value="L-asparaginase_N"/>
</dbReference>
<dbReference type="GO" id="GO:0004067">
    <property type="term" value="F:asparaginase activity"/>
    <property type="evidence" value="ECO:0007669"/>
    <property type="project" value="UniProtKB-UniRule"/>
</dbReference>
<evidence type="ECO:0000259" key="4">
    <source>
        <dbReference type="Pfam" id="PF00710"/>
    </source>
</evidence>
<evidence type="ECO:0000313" key="7">
    <source>
        <dbReference type="Proteomes" id="UP000271974"/>
    </source>
</evidence>
<dbReference type="Pfam" id="PF13637">
    <property type="entry name" value="Ank_4"/>
    <property type="match status" value="1"/>
</dbReference>
<dbReference type="Gene3D" id="3.40.50.40">
    <property type="match status" value="1"/>
</dbReference>
<name>A0A433TD47_ELYCH</name>
<evidence type="ECO:0000259" key="5">
    <source>
        <dbReference type="Pfam" id="PF17763"/>
    </source>
</evidence>
<dbReference type="InterPro" id="IPR037152">
    <property type="entry name" value="L-asparaginase_N_sf"/>
</dbReference>
<gene>
    <name evidence="6" type="ORF">EGW08_012885</name>
</gene>
<dbReference type="InterPro" id="IPR036770">
    <property type="entry name" value="Ankyrin_rpt-contain_sf"/>
</dbReference>
<dbReference type="SFLD" id="SFLDS00057">
    <property type="entry name" value="Glutaminase/Asparaginase"/>
    <property type="match status" value="1"/>
</dbReference>
<dbReference type="Pfam" id="PF00710">
    <property type="entry name" value="Asparaginase"/>
    <property type="match status" value="1"/>
</dbReference>
<dbReference type="CDD" id="cd08963">
    <property type="entry name" value="L-asparaginase_I"/>
    <property type="match status" value="1"/>
</dbReference>
<dbReference type="SMART" id="SM00870">
    <property type="entry name" value="Asparaginase"/>
    <property type="match status" value="1"/>
</dbReference>
<dbReference type="PANTHER" id="PTHR11707:SF28">
    <property type="entry name" value="60 KDA LYSOPHOSPHOLIPASE"/>
    <property type="match status" value="1"/>
</dbReference>
<dbReference type="GO" id="GO:0009066">
    <property type="term" value="P:aspartate family amino acid metabolic process"/>
    <property type="evidence" value="ECO:0007669"/>
    <property type="project" value="UniProtKB-ARBA"/>
</dbReference>
<dbReference type="PROSITE" id="PS50297">
    <property type="entry name" value="ANK_REP_REGION"/>
    <property type="match status" value="1"/>
</dbReference>
<dbReference type="PROSITE" id="PS50088">
    <property type="entry name" value="ANK_REPEAT"/>
    <property type="match status" value="1"/>
</dbReference>
<dbReference type="PIRSF" id="PIRSF500176">
    <property type="entry name" value="L_ASNase"/>
    <property type="match status" value="1"/>
</dbReference>
<dbReference type="PROSITE" id="PS51732">
    <property type="entry name" value="ASN_GLN_ASE_3"/>
    <property type="match status" value="1"/>
</dbReference>
<evidence type="ECO:0000256" key="3">
    <source>
        <dbReference type="PROSITE-ProRule" id="PRU10100"/>
    </source>
</evidence>
<dbReference type="PRINTS" id="PR00139">
    <property type="entry name" value="ASNGLNASE"/>
</dbReference>
<keyword evidence="2" id="KW-0040">ANK repeat</keyword>
<evidence type="ECO:0000256" key="1">
    <source>
        <dbReference type="ARBA" id="ARBA00012920"/>
    </source>
</evidence>
<dbReference type="SMART" id="SM00248">
    <property type="entry name" value="ANK"/>
    <property type="match status" value="1"/>
</dbReference>
<dbReference type="Proteomes" id="UP000271974">
    <property type="component" value="Unassembled WGS sequence"/>
</dbReference>
<dbReference type="SUPFAM" id="SSF53774">
    <property type="entry name" value="Glutaminase/Asparaginase"/>
    <property type="match status" value="1"/>
</dbReference>
<feature type="active site" evidence="3">
    <location>
        <position position="152"/>
    </location>
</feature>
<feature type="non-terminal residue" evidence="6">
    <location>
        <position position="457"/>
    </location>
</feature>
<comment type="caution">
    <text evidence="6">The sequence shown here is derived from an EMBL/GenBank/DDBJ whole genome shotgun (WGS) entry which is preliminary data.</text>
</comment>
<sequence>MSAESETNGGASSLSADTVEGIHSSAACYRQGSLSSQRDSTVLVIYTGGTIGMVNLNGSYQPLANCMISKLRSLPIFNSAAIQQQGSKEENEDSFLVLQSSAASPRRVAYKIIEFDPLLDSSNMAISDWIKIAECIKENYEEYDGFVVLHGTDTMAYTASALSFMLENLGKPVILTGSQIPIYESRSDGRNNFLDSLIIAGTCAIPEVVMICFFERVYRGNRCIKSDAESFSAFASPNMSPLVQLQVKIKVDYSSIFRQGSEDKFCISTNMCPNVGLLRLFPGITIQTVRAFLHPPVQGVVLQTYGAGNAPNNRPDLLSLFKEAYNWGVIIVNISQCTKGNVGASYATGAEVLKVKDALYPCLMSAAAKANDIPALEKLRVTNFNFLLADLLNQFAPPLNMVHYLLNHGVSVHARDCRRETPLYDAVSRGHLDIIRVLTQTGASLHLSVVDMAVKMC</sequence>
<evidence type="ECO:0000256" key="2">
    <source>
        <dbReference type="PROSITE-ProRule" id="PRU00023"/>
    </source>
</evidence>
<dbReference type="EMBL" id="RQTK01000456">
    <property type="protein sequence ID" value="RUS79364.1"/>
    <property type="molecule type" value="Genomic_DNA"/>
</dbReference>
<reference evidence="6 7" key="1">
    <citation type="submission" date="2019-01" db="EMBL/GenBank/DDBJ databases">
        <title>A draft genome assembly of the solar-powered sea slug Elysia chlorotica.</title>
        <authorList>
            <person name="Cai H."/>
            <person name="Li Q."/>
            <person name="Fang X."/>
            <person name="Li J."/>
            <person name="Curtis N.E."/>
            <person name="Altenburger A."/>
            <person name="Shibata T."/>
            <person name="Feng M."/>
            <person name="Maeda T."/>
            <person name="Schwartz J.A."/>
            <person name="Shigenobu S."/>
            <person name="Lundholm N."/>
            <person name="Nishiyama T."/>
            <person name="Yang H."/>
            <person name="Hasebe M."/>
            <person name="Li S."/>
            <person name="Pierce S.K."/>
            <person name="Wang J."/>
        </authorList>
    </citation>
    <scope>NUCLEOTIDE SEQUENCE [LARGE SCALE GENOMIC DNA]</scope>
    <source>
        <strain evidence="6">EC2010</strain>
        <tissue evidence="6">Whole organism of an adult</tissue>
    </source>
</reference>
<feature type="domain" description="Asparaginase/glutaminase C-terminal" evidence="5">
    <location>
        <begin position="274"/>
        <end position="353"/>
    </location>
</feature>
<dbReference type="PROSITE" id="PS00917">
    <property type="entry name" value="ASN_GLN_ASE_2"/>
    <property type="match status" value="1"/>
</dbReference>
<dbReference type="InterPro" id="IPR040919">
    <property type="entry name" value="Asparaginase_C"/>
</dbReference>
<dbReference type="AlphaFoldDB" id="A0A433TD47"/>
<dbReference type="InterPro" id="IPR006034">
    <property type="entry name" value="Asparaginase/glutaminase-like"/>
</dbReference>
<dbReference type="Gene3D" id="3.40.50.1170">
    <property type="entry name" value="L-asparaginase, N-terminal domain"/>
    <property type="match status" value="1"/>
</dbReference>
<feature type="domain" description="L-asparaginase N-terminal" evidence="4">
    <location>
        <begin position="42"/>
        <end position="254"/>
    </location>
</feature>
<dbReference type="InterPro" id="IPR027473">
    <property type="entry name" value="L-asparaginase_C"/>
</dbReference>
<feature type="repeat" description="ANK" evidence="2">
    <location>
        <begin position="418"/>
        <end position="450"/>
    </location>
</feature>
<dbReference type="SUPFAM" id="SSF48403">
    <property type="entry name" value="Ankyrin repeat"/>
    <property type="match status" value="1"/>
</dbReference>
<keyword evidence="7" id="KW-1185">Reference proteome</keyword>
<dbReference type="Gene3D" id="1.25.40.20">
    <property type="entry name" value="Ankyrin repeat-containing domain"/>
    <property type="match status" value="1"/>
</dbReference>
<protein>
    <recommendedName>
        <fullName evidence="1">asparaginase</fullName>
        <ecNumber evidence="1">3.5.1.1</ecNumber>
    </recommendedName>
</protein>
<organism evidence="6 7">
    <name type="scientific">Elysia chlorotica</name>
    <name type="common">Eastern emerald elysia</name>
    <name type="synonym">Sea slug</name>
    <dbReference type="NCBI Taxonomy" id="188477"/>
    <lineage>
        <taxon>Eukaryota</taxon>
        <taxon>Metazoa</taxon>
        <taxon>Spiralia</taxon>
        <taxon>Lophotrochozoa</taxon>
        <taxon>Mollusca</taxon>
        <taxon>Gastropoda</taxon>
        <taxon>Heterobranchia</taxon>
        <taxon>Euthyneura</taxon>
        <taxon>Panpulmonata</taxon>
        <taxon>Sacoglossa</taxon>
        <taxon>Placobranchoidea</taxon>
        <taxon>Plakobranchidae</taxon>
        <taxon>Elysia</taxon>
    </lineage>
</organism>
<evidence type="ECO:0000313" key="6">
    <source>
        <dbReference type="EMBL" id="RUS79364.1"/>
    </source>
</evidence>
<dbReference type="InterPro" id="IPR002110">
    <property type="entry name" value="Ankyrin_rpt"/>
</dbReference>
<dbReference type="EC" id="3.5.1.1" evidence="1"/>